<protein>
    <submittedName>
        <fullName evidence="2">Uncharacterized protein</fullName>
    </submittedName>
</protein>
<gene>
    <name evidence="2" type="ORF">C3942_20760</name>
</gene>
<sequence>MFAALLLSAVAGARAQEPEVRTPPAAEAAAPVDAATWGVYATLADSTVKTVEEDRYAISVRWKERGKSIIEEWKHPQTGVVASSATIVPGDTPGSLVYTNAMGSWYGGVEPDGSVKLARKGLMKFPMQVAMVSPGKAEYRGQTLGISTTTTVRLLSAAEAEAERKANIVWPAFPAMPDIASIPQFAAARALYQELTAEGWAPAASLAGIQGAVQLADGRGIDEIPGKLFCEDHAGPVEVSYIHWKEATQWLAAFRGKGADCAAQKSGSMRGIYKIATPKGYAIMIGNIAVARRNLRVRAAGEAVRIEPDGSVFLGDVRADLGNQFIARAVWRPNYALVINTFDKSLYQQGPIPGQWSWPGIGHIQAQMTGGFPVADQEASFVAQDGSYRVTGKLLHGDKPAGTLMRPRATESYLYLGGTLRIETRAETALGPAGKYLWAGILQPGALPPLAQPEPGTLAQHAGRFAACPYQAPVPQGWLAFSPGCESQPTRLQAWSVDGRYRMTFSEGEKTLLEQFNPMLPGTVAQSWRASAFTRDRVPAVEGPGELLRGGHVVFSGGFSGLSPDGEGSCRDTGAEFAEPCSWAAGERVDAIWLARQEQAKLDGRRHADAMAKLQAEAEAKARAEAAAAAERQRQEQLRAQQAAAQKSDSGFQWGKLAAMGVGALAAGIADVDAATQLDVMTRMVADSAPGAQGMSNLQGMSASRAPGASGGAGTASAKPALQQYQMSGSCPSGTAINISIPYRTQGCLAAKKEFTRIYACNEVDDFARAHQQCSSACGHPNCDE</sequence>
<dbReference type="EMBL" id="PSNW01000017">
    <property type="protein sequence ID" value="PPE71974.1"/>
    <property type="molecule type" value="Genomic_DNA"/>
</dbReference>
<comment type="caution">
    <text evidence="2">The sequence shown here is derived from an EMBL/GenBank/DDBJ whole genome shotgun (WGS) entry which is preliminary data.</text>
</comment>
<organism evidence="2 3">
    <name type="scientific">Solimonas fluminis</name>
    <dbReference type="NCBI Taxonomy" id="2086571"/>
    <lineage>
        <taxon>Bacteria</taxon>
        <taxon>Pseudomonadati</taxon>
        <taxon>Pseudomonadota</taxon>
        <taxon>Gammaproteobacteria</taxon>
        <taxon>Nevskiales</taxon>
        <taxon>Nevskiaceae</taxon>
        <taxon>Solimonas</taxon>
    </lineage>
</organism>
<evidence type="ECO:0000313" key="3">
    <source>
        <dbReference type="Proteomes" id="UP000238220"/>
    </source>
</evidence>
<evidence type="ECO:0000256" key="1">
    <source>
        <dbReference type="SAM" id="MobiDB-lite"/>
    </source>
</evidence>
<dbReference type="AlphaFoldDB" id="A0A2S5TAE9"/>
<name>A0A2S5TAE9_9GAMM</name>
<accession>A0A2S5TAE9</accession>
<dbReference type="Proteomes" id="UP000238220">
    <property type="component" value="Unassembled WGS sequence"/>
</dbReference>
<feature type="region of interest" description="Disordered" evidence="1">
    <location>
        <begin position="696"/>
        <end position="716"/>
    </location>
</feature>
<evidence type="ECO:0000313" key="2">
    <source>
        <dbReference type="EMBL" id="PPE71974.1"/>
    </source>
</evidence>
<reference evidence="2 3" key="1">
    <citation type="submission" date="2018-02" db="EMBL/GenBank/DDBJ databases">
        <title>Genome sequencing of Solimonas sp. HR-BB.</title>
        <authorList>
            <person name="Lee Y."/>
            <person name="Jeon C.O."/>
        </authorList>
    </citation>
    <scope>NUCLEOTIDE SEQUENCE [LARGE SCALE GENOMIC DNA]</scope>
    <source>
        <strain evidence="2 3">HR-BB</strain>
    </source>
</reference>
<proteinExistence type="predicted"/>
<keyword evidence="3" id="KW-1185">Reference proteome</keyword>